<dbReference type="STRING" id="1590841.A0A2R6R3S4"/>
<dbReference type="PANTHER" id="PTHR24078">
    <property type="entry name" value="DNAJ HOMOLOG SUBFAMILY C MEMBER"/>
    <property type="match status" value="1"/>
</dbReference>
<dbReference type="InterPro" id="IPR008971">
    <property type="entry name" value="HSP40/DnaJ_pept-bd"/>
</dbReference>
<keyword evidence="5" id="KW-1185">Reference proteome</keyword>
<keyword evidence="1" id="KW-0143">Chaperone</keyword>
<dbReference type="FunFam" id="2.60.260.20:FF:000006">
    <property type="entry name" value="DnaJ subfamily B member 13"/>
    <property type="match status" value="1"/>
</dbReference>
<feature type="compositionally biased region" description="Basic and acidic residues" evidence="2">
    <location>
        <begin position="126"/>
        <end position="135"/>
    </location>
</feature>
<dbReference type="Pfam" id="PF01556">
    <property type="entry name" value="DnaJ_C"/>
    <property type="match status" value="1"/>
</dbReference>
<dbReference type="InParanoid" id="A0A2R6R3S4"/>
<name>A0A2R6R3S4_ACTCC</name>
<dbReference type="GO" id="GO:0006457">
    <property type="term" value="P:protein folding"/>
    <property type="evidence" value="ECO:0007669"/>
    <property type="project" value="InterPro"/>
</dbReference>
<dbReference type="Gene3D" id="2.60.260.20">
    <property type="entry name" value="Urease metallochaperone UreE, N-terminal domain"/>
    <property type="match status" value="2"/>
</dbReference>
<comment type="caution">
    <text evidence="4">The sequence shown here is derived from an EMBL/GenBank/DDBJ whole genome shotgun (WGS) entry which is preliminary data.</text>
</comment>
<feature type="compositionally biased region" description="Low complexity" evidence="2">
    <location>
        <begin position="139"/>
        <end position="168"/>
    </location>
</feature>
<feature type="region of interest" description="Disordered" evidence="2">
    <location>
        <begin position="32"/>
        <end position="171"/>
    </location>
</feature>
<gene>
    <name evidence="4" type="ORF">CEY00_Acc11530</name>
</gene>
<evidence type="ECO:0000313" key="5">
    <source>
        <dbReference type="Proteomes" id="UP000241394"/>
    </source>
</evidence>
<feature type="domain" description="Chaperone DnaJ C-terminal" evidence="3">
    <location>
        <begin position="186"/>
        <end position="368"/>
    </location>
</feature>
<reference evidence="4 5" key="1">
    <citation type="submission" date="2017-07" db="EMBL/GenBank/DDBJ databases">
        <title>An improved, manually edited Actinidia chinensis var. chinensis (kiwifruit) genome highlights the challenges associated with draft genomes and gene prediction in plants.</title>
        <authorList>
            <person name="Pilkington S."/>
            <person name="Crowhurst R."/>
            <person name="Hilario E."/>
            <person name="Nardozza S."/>
            <person name="Fraser L."/>
            <person name="Peng Y."/>
            <person name="Gunaseelan K."/>
            <person name="Simpson R."/>
            <person name="Tahir J."/>
            <person name="Deroles S."/>
            <person name="Templeton K."/>
            <person name="Luo Z."/>
            <person name="Davy M."/>
            <person name="Cheng C."/>
            <person name="Mcneilage M."/>
            <person name="Scaglione D."/>
            <person name="Liu Y."/>
            <person name="Zhang Q."/>
            <person name="Datson P."/>
            <person name="De Silva N."/>
            <person name="Gardiner S."/>
            <person name="Bassett H."/>
            <person name="Chagne D."/>
            <person name="Mccallum J."/>
            <person name="Dzierzon H."/>
            <person name="Deng C."/>
            <person name="Wang Y.-Y."/>
            <person name="Barron N."/>
            <person name="Manako K."/>
            <person name="Bowen J."/>
            <person name="Foster T."/>
            <person name="Erridge Z."/>
            <person name="Tiffin H."/>
            <person name="Waite C."/>
            <person name="Davies K."/>
            <person name="Grierson E."/>
            <person name="Laing W."/>
            <person name="Kirk R."/>
            <person name="Chen X."/>
            <person name="Wood M."/>
            <person name="Montefiori M."/>
            <person name="Brummell D."/>
            <person name="Schwinn K."/>
            <person name="Catanach A."/>
            <person name="Fullerton C."/>
            <person name="Li D."/>
            <person name="Meiyalaghan S."/>
            <person name="Nieuwenhuizen N."/>
            <person name="Read N."/>
            <person name="Prakash R."/>
            <person name="Hunter D."/>
            <person name="Zhang H."/>
            <person name="Mckenzie M."/>
            <person name="Knabel M."/>
            <person name="Harris A."/>
            <person name="Allan A."/>
            <person name="Chen A."/>
            <person name="Janssen B."/>
            <person name="Plunkett B."/>
            <person name="Dwamena C."/>
            <person name="Voogd C."/>
            <person name="Leif D."/>
            <person name="Lafferty D."/>
            <person name="Souleyre E."/>
            <person name="Varkonyi-Gasic E."/>
            <person name="Gambi F."/>
            <person name="Hanley J."/>
            <person name="Yao J.-L."/>
            <person name="Cheung J."/>
            <person name="David K."/>
            <person name="Warren B."/>
            <person name="Marsh K."/>
            <person name="Snowden K."/>
            <person name="Lin-Wang K."/>
            <person name="Brian L."/>
            <person name="Martinez-Sanchez M."/>
            <person name="Wang M."/>
            <person name="Ileperuma N."/>
            <person name="Macnee N."/>
            <person name="Campin R."/>
            <person name="Mcatee P."/>
            <person name="Drummond R."/>
            <person name="Espley R."/>
            <person name="Ireland H."/>
            <person name="Wu R."/>
            <person name="Atkinson R."/>
            <person name="Karunairetnam S."/>
            <person name="Bulley S."/>
            <person name="Chunkath S."/>
            <person name="Hanley Z."/>
            <person name="Storey R."/>
            <person name="Thrimawithana A."/>
            <person name="Thomson S."/>
            <person name="David C."/>
            <person name="Testolin R."/>
        </authorList>
    </citation>
    <scope>NUCLEOTIDE SEQUENCE [LARGE SCALE GENOMIC DNA]</scope>
    <source>
        <strain evidence="5">cv. Red5</strain>
        <tissue evidence="4">Young leaf</tissue>
    </source>
</reference>
<evidence type="ECO:0000313" key="4">
    <source>
        <dbReference type="EMBL" id="PSS19904.1"/>
    </source>
</evidence>
<protein>
    <submittedName>
        <fullName evidence="4">DnaJ subfamily B member like</fullName>
    </submittedName>
</protein>
<organism evidence="4 5">
    <name type="scientific">Actinidia chinensis var. chinensis</name>
    <name type="common">Chinese soft-hair kiwi</name>
    <dbReference type="NCBI Taxonomy" id="1590841"/>
    <lineage>
        <taxon>Eukaryota</taxon>
        <taxon>Viridiplantae</taxon>
        <taxon>Streptophyta</taxon>
        <taxon>Embryophyta</taxon>
        <taxon>Tracheophyta</taxon>
        <taxon>Spermatophyta</taxon>
        <taxon>Magnoliopsida</taxon>
        <taxon>eudicotyledons</taxon>
        <taxon>Gunneridae</taxon>
        <taxon>Pentapetalae</taxon>
        <taxon>asterids</taxon>
        <taxon>Ericales</taxon>
        <taxon>Actinidiaceae</taxon>
        <taxon>Actinidia</taxon>
    </lineage>
</organism>
<dbReference type="Proteomes" id="UP000241394">
    <property type="component" value="Chromosome LG10"/>
</dbReference>
<dbReference type="CDD" id="cd10747">
    <property type="entry name" value="DnaJ_C"/>
    <property type="match status" value="1"/>
</dbReference>
<dbReference type="Gramene" id="PSS19904">
    <property type="protein sequence ID" value="PSS19904"/>
    <property type="gene ID" value="CEY00_Acc11530"/>
</dbReference>
<evidence type="ECO:0000256" key="2">
    <source>
        <dbReference type="SAM" id="MobiDB-lite"/>
    </source>
</evidence>
<feature type="compositionally biased region" description="Polar residues" evidence="2">
    <location>
        <begin position="45"/>
        <end position="57"/>
    </location>
</feature>
<proteinExistence type="predicted"/>
<dbReference type="GO" id="GO:0051082">
    <property type="term" value="F:unfolded protein binding"/>
    <property type="evidence" value="ECO:0007669"/>
    <property type="project" value="InterPro"/>
</dbReference>
<dbReference type="SUPFAM" id="SSF49493">
    <property type="entry name" value="HSP40/DnaJ peptide-binding domain"/>
    <property type="match status" value="2"/>
</dbReference>
<dbReference type="OrthoDB" id="550424at2759"/>
<reference evidence="5" key="2">
    <citation type="journal article" date="2018" name="BMC Genomics">
        <title>A manually annotated Actinidia chinensis var. chinensis (kiwifruit) genome highlights the challenges associated with draft genomes and gene prediction in plants.</title>
        <authorList>
            <person name="Pilkington S.M."/>
            <person name="Crowhurst R."/>
            <person name="Hilario E."/>
            <person name="Nardozza S."/>
            <person name="Fraser L."/>
            <person name="Peng Y."/>
            <person name="Gunaseelan K."/>
            <person name="Simpson R."/>
            <person name="Tahir J."/>
            <person name="Deroles S.C."/>
            <person name="Templeton K."/>
            <person name="Luo Z."/>
            <person name="Davy M."/>
            <person name="Cheng C."/>
            <person name="McNeilage M."/>
            <person name="Scaglione D."/>
            <person name="Liu Y."/>
            <person name="Zhang Q."/>
            <person name="Datson P."/>
            <person name="De Silva N."/>
            <person name="Gardiner S.E."/>
            <person name="Bassett H."/>
            <person name="Chagne D."/>
            <person name="McCallum J."/>
            <person name="Dzierzon H."/>
            <person name="Deng C."/>
            <person name="Wang Y.Y."/>
            <person name="Barron L."/>
            <person name="Manako K."/>
            <person name="Bowen J."/>
            <person name="Foster T.M."/>
            <person name="Erridge Z.A."/>
            <person name="Tiffin H."/>
            <person name="Waite C.N."/>
            <person name="Davies K.M."/>
            <person name="Grierson E.P."/>
            <person name="Laing W.A."/>
            <person name="Kirk R."/>
            <person name="Chen X."/>
            <person name="Wood M."/>
            <person name="Montefiori M."/>
            <person name="Brummell D.A."/>
            <person name="Schwinn K.E."/>
            <person name="Catanach A."/>
            <person name="Fullerton C."/>
            <person name="Li D."/>
            <person name="Meiyalaghan S."/>
            <person name="Nieuwenhuizen N."/>
            <person name="Read N."/>
            <person name="Prakash R."/>
            <person name="Hunter D."/>
            <person name="Zhang H."/>
            <person name="McKenzie M."/>
            <person name="Knabel M."/>
            <person name="Harris A."/>
            <person name="Allan A.C."/>
            <person name="Gleave A."/>
            <person name="Chen A."/>
            <person name="Janssen B.J."/>
            <person name="Plunkett B."/>
            <person name="Ampomah-Dwamena C."/>
            <person name="Voogd C."/>
            <person name="Leif D."/>
            <person name="Lafferty D."/>
            <person name="Souleyre E.J.F."/>
            <person name="Varkonyi-Gasic E."/>
            <person name="Gambi F."/>
            <person name="Hanley J."/>
            <person name="Yao J.L."/>
            <person name="Cheung J."/>
            <person name="David K.M."/>
            <person name="Warren B."/>
            <person name="Marsh K."/>
            <person name="Snowden K.C."/>
            <person name="Lin-Wang K."/>
            <person name="Brian L."/>
            <person name="Martinez-Sanchez M."/>
            <person name="Wang M."/>
            <person name="Ileperuma N."/>
            <person name="Macnee N."/>
            <person name="Campin R."/>
            <person name="McAtee P."/>
            <person name="Drummond R.S.M."/>
            <person name="Espley R.V."/>
            <person name="Ireland H.S."/>
            <person name="Wu R."/>
            <person name="Atkinson R.G."/>
            <person name="Karunairetnam S."/>
            <person name="Bulley S."/>
            <person name="Chunkath S."/>
            <person name="Hanley Z."/>
            <person name="Storey R."/>
            <person name="Thrimawithana A.H."/>
            <person name="Thomson S."/>
            <person name="David C."/>
            <person name="Testolin R."/>
            <person name="Huang H."/>
            <person name="Hellens R.P."/>
            <person name="Schaffer R.J."/>
        </authorList>
    </citation>
    <scope>NUCLEOTIDE SEQUENCE [LARGE SCALE GENOMIC DNA]</scope>
    <source>
        <strain evidence="5">cv. Red5</strain>
    </source>
</reference>
<dbReference type="GO" id="GO:0005829">
    <property type="term" value="C:cytosol"/>
    <property type="evidence" value="ECO:0007669"/>
    <property type="project" value="TreeGrafter"/>
</dbReference>
<dbReference type="PANTHER" id="PTHR24078:SF574">
    <property type="entry name" value="CHAPERONE DNAJ C-TERMINAL DOMAIN-CONTAINING PROTEIN"/>
    <property type="match status" value="1"/>
</dbReference>
<accession>A0A2R6R3S4</accession>
<dbReference type="InterPro" id="IPR002939">
    <property type="entry name" value="DnaJ_C"/>
</dbReference>
<sequence>MADHSRSPSQYFCVMFGIGGFHKAYRSLITSKRHHEKKPNKDQTYKASNDQIQQKGSKNGIHRQDNDPPSPKGLFKNHSDTSVPSPLSRSPSPPSPSRNPSLSRSASRRDQTLTPGTTFSRLSRSLRREEVDPSRGHSKSSGSLPRSLSQQRLAVPGSLSRSSSRKGSTTIMYSNSNGIVKLPETEKKLECTLEELCFGCTKRIMITRDVVTNNGAPTELAIKRQFGSGACPSSTKASTWQIIEEMEKLTIKVKPGWRNGTKITFDGMGNETPGTYPSDIIFVVTEKKHPLFRREGEDLKLVKKIPLVKALAGWTLSVPLLGGEKMSLEIDEIIQPGFEKVIQGQGMPKLKEHGKRGDLRIEFQIEFPTELGEEQRADVFRILRDSC</sequence>
<dbReference type="InterPro" id="IPR051339">
    <property type="entry name" value="DnaJ_subfamily_B"/>
</dbReference>
<dbReference type="AlphaFoldDB" id="A0A2R6R3S4"/>
<dbReference type="EMBL" id="NKQK01000010">
    <property type="protein sequence ID" value="PSS19904.1"/>
    <property type="molecule type" value="Genomic_DNA"/>
</dbReference>
<evidence type="ECO:0000256" key="1">
    <source>
        <dbReference type="ARBA" id="ARBA00023186"/>
    </source>
</evidence>
<dbReference type="GO" id="GO:0051087">
    <property type="term" value="F:protein-folding chaperone binding"/>
    <property type="evidence" value="ECO:0007669"/>
    <property type="project" value="TreeGrafter"/>
</dbReference>
<evidence type="ECO:0000259" key="3">
    <source>
        <dbReference type="Pfam" id="PF01556"/>
    </source>
</evidence>
<dbReference type="OMA" id="HPIFGRD"/>